<comment type="caution">
    <text evidence="1">The sequence shown here is derived from an EMBL/GenBank/DDBJ whole genome shotgun (WGS) entry which is preliminary data.</text>
</comment>
<organism evidence="1 2">
    <name type="scientific">Entomophthora muscae</name>
    <dbReference type="NCBI Taxonomy" id="34485"/>
    <lineage>
        <taxon>Eukaryota</taxon>
        <taxon>Fungi</taxon>
        <taxon>Fungi incertae sedis</taxon>
        <taxon>Zoopagomycota</taxon>
        <taxon>Entomophthoromycotina</taxon>
        <taxon>Entomophthoromycetes</taxon>
        <taxon>Entomophthorales</taxon>
        <taxon>Entomophthoraceae</taxon>
        <taxon>Entomophthora</taxon>
    </lineage>
</organism>
<evidence type="ECO:0000313" key="1">
    <source>
        <dbReference type="EMBL" id="KAJ9056044.1"/>
    </source>
</evidence>
<proteinExistence type="predicted"/>
<evidence type="ECO:0000313" key="2">
    <source>
        <dbReference type="Proteomes" id="UP001165960"/>
    </source>
</evidence>
<reference evidence="1" key="1">
    <citation type="submission" date="2022-04" db="EMBL/GenBank/DDBJ databases">
        <title>Genome of the entomopathogenic fungus Entomophthora muscae.</title>
        <authorList>
            <person name="Elya C."/>
            <person name="Lovett B.R."/>
            <person name="Lee E."/>
            <person name="Macias A.M."/>
            <person name="Hajek A.E."/>
            <person name="De Bivort B.L."/>
            <person name="Kasson M.T."/>
            <person name="De Fine Licht H.H."/>
            <person name="Stajich J.E."/>
        </authorList>
    </citation>
    <scope>NUCLEOTIDE SEQUENCE</scope>
    <source>
        <strain evidence="1">Berkeley</strain>
    </source>
</reference>
<accession>A0ACC2S161</accession>
<name>A0ACC2S161_9FUNG</name>
<sequence length="96" mass="10498">MFCFILSLLATQALASSDSPILVVPGGHAGQPGLYQCPEPSALCYSSTGAEVTWGNIKHKCIVEYPNGKGYCTVRLTEHCYAFEYEKESYPQCDIV</sequence>
<dbReference type="Proteomes" id="UP001165960">
    <property type="component" value="Unassembled WGS sequence"/>
</dbReference>
<dbReference type="EMBL" id="QTSX02006061">
    <property type="protein sequence ID" value="KAJ9056044.1"/>
    <property type="molecule type" value="Genomic_DNA"/>
</dbReference>
<protein>
    <submittedName>
        <fullName evidence="1">Uncharacterized protein</fullName>
    </submittedName>
</protein>
<gene>
    <name evidence="1" type="ORF">DSO57_1037058</name>
</gene>
<keyword evidence="2" id="KW-1185">Reference proteome</keyword>